<dbReference type="Proteomes" id="UP001180020">
    <property type="component" value="Unassembled WGS sequence"/>
</dbReference>
<name>A0AAV9CFV3_ACOCL</name>
<reference evidence="2" key="2">
    <citation type="submission" date="2023-06" db="EMBL/GenBank/DDBJ databases">
        <authorList>
            <person name="Ma L."/>
            <person name="Liu K.-W."/>
            <person name="Li Z."/>
            <person name="Hsiao Y.-Y."/>
            <person name="Qi Y."/>
            <person name="Fu T."/>
            <person name="Tang G."/>
            <person name="Zhang D."/>
            <person name="Sun W.-H."/>
            <person name="Liu D.-K."/>
            <person name="Li Y."/>
            <person name="Chen G.-Z."/>
            <person name="Liu X.-D."/>
            <person name="Liao X.-Y."/>
            <person name="Jiang Y.-T."/>
            <person name="Yu X."/>
            <person name="Hao Y."/>
            <person name="Huang J."/>
            <person name="Zhao X.-W."/>
            <person name="Ke S."/>
            <person name="Chen Y.-Y."/>
            <person name="Wu W.-L."/>
            <person name="Hsu J.-L."/>
            <person name="Lin Y.-F."/>
            <person name="Huang M.-D."/>
            <person name="Li C.-Y."/>
            <person name="Huang L."/>
            <person name="Wang Z.-W."/>
            <person name="Zhao X."/>
            <person name="Zhong W.-Y."/>
            <person name="Peng D.-H."/>
            <person name="Ahmad S."/>
            <person name="Lan S."/>
            <person name="Zhang J.-S."/>
            <person name="Tsai W.-C."/>
            <person name="Van De Peer Y."/>
            <person name="Liu Z.-J."/>
        </authorList>
    </citation>
    <scope>NUCLEOTIDE SEQUENCE</scope>
    <source>
        <strain evidence="2">CP</strain>
        <tissue evidence="2">Leaves</tissue>
    </source>
</reference>
<evidence type="ECO:0000256" key="1">
    <source>
        <dbReference type="SAM" id="MobiDB-lite"/>
    </source>
</evidence>
<sequence>MNPNNVYLLDQWSNPNDVDGEEEEEQNEGHRDIGSHRHWEDQARAERSSVLTMSKSTSASMSAPPSPPTLTGRRSRTTSSTSILTPDENYSVGRFFDNARSATECNVCGGCGAMKVWWGGGEREERGGEITEAMKLVAAAKLLAWVFYVVKSRIGKYTCE</sequence>
<feature type="compositionally biased region" description="Polar residues" evidence="1">
    <location>
        <begin position="1"/>
        <end position="16"/>
    </location>
</feature>
<evidence type="ECO:0000313" key="2">
    <source>
        <dbReference type="EMBL" id="KAK1287193.1"/>
    </source>
</evidence>
<keyword evidence="3" id="KW-1185">Reference proteome</keyword>
<protein>
    <submittedName>
        <fullName evidence="2">Uncharacterized protein</fullName>
    </submittedName>
</protein>
<comment type="caution">
    <text evidence="2">The sequence shown here is derived from an EMBL/GenBank/DDBJ whole genome shotgun (WGS) entry which is preliminary data.</text>
</comment>
<evidence type="ECO:0000313" key="3">
    <source>
        <dbReference type="Proteomes" id="UP001180020"/>
    </source>
</evidence>
<feature type="region of interest" description="Disordered" evidence="1">
    <location>
        <begin position="1"/>
        <end position="84"/>
    </location>
</feature>
<dbReference type="AlphaFoldDB" id="A0AAV9CFV3"/>
<proteinExistence type="predicted"/>
<accession>A0AAV9CFV3</accession>
<gene>
    <name evidence="2" type="ORF">QJS10_CPB19g01006</name>
</gene>
<organism evidence="2 3">
    <name type="scientific">Acorus calamus</name>
    <name type="common">Sweet flag</name>
    <dbReference type="NCBI Taxonomy" id="4465"/>
    <lineage>
        <taxon>Eukaryota</taxon>
        <taxon>Viridiplantae</taxon>
        <taxon>Streptophyta</taxon>
        <taxon>Embryophyta</taxon>
        <taxon>Tracheophyta</taxon>
        <taxon>Spermatophyta</taxon>
        <taxon>Magnoliopsida</taxon>
        <taxon>Liliopsida</taxon>
        <taxon>Acoraceae</taxon>
        <taxon>Acorus</taxon>
    </lineage>
</organism>
<feature type="compositionally biased region" description="Low complexity" evidence="1">
    <location>
        <begin position="51"/>
        <end position="84"/>
    </location>
</feature>
<dbReference type="EMBL" id="JAUJYO010000019">
    <property type="protein sequence ID" value="KAK1287193.1"/>
    <property type="molecule type" value="Genomic_DNA"/>
</dbReference>
<reference evidence="2" key="1">
    <citation type="journal article" date="2023" name="Nat. Commun.">
        <title>Diploid and tetraploid genomes of Acorus and the evolution of monocots.</title>
        <authorList>
            <person name="Ma L."/>
            <person name="Liu K.W."/>
            <person name="Li Z."/>
            <person name="Hsiao Y.Y."/>
            <person name="Qi Y."/>
            <person name="Fu T."/>
            <person name="Tang G.D."/>
            <person name="Zhang D."/>
            <person name="Sun W.H."/>
            <person name="Liu D.K."/>
            <person name="Li Y."/>
            <person name="Chen G.Z."/>
            <person name="Liu X.D."/>
            <person name="Liao X.Y."/>
            <person name="Jiang Y.T."/>
            <person name="Yu X."/>
            <person name="Hao Y."/>
            <person name="Huang J."/>
            <person name="Zhao X.W."/>
            <person name="Ke S."/>
            <person name="Chen Y.Y."/>
            <person name="Wu W.L."/>
            <person name="Hsu J.L."/>
            <person name="Lin Y.F."/>
            <person name="Huang M.D."/>
            <person name="Li C.Y."/>
            <person name="Huang L."/>
            <person name="Wang Z.W."/>
            <person name="Zhao X."/>
            <person name="Zhong W.Y."/>
            <person name="Peng D.H."/>
            <person name="Ahmad S."/>
            <person name="Lan S."/>
            <person name="Zhang J.S."/>
            <person name="Tsai W.C."/>
            <person name="Van de Peer Y."/>
            <person name="Liu Z.J."/>
        </authorList>
    </citation>
    <scope>NUCLEOTIDE SEQUENCE</scope>
    <source>
        <strain evidence="2">CP</strain>
    </source>
</reference>
<feature type="compositionally biased region" description="Basic and acidic residues" evidence="1">
    <location>
        <begin position="27"/>
        <end position="47"/>
    </location>
</feature>